<sequence length="197" mass="22318">MKPKKVPGIPSQVRGGFQDTESIKRFSSSEEVDFKFDILKDRFFEINSWNNYSQGCISKFELCDNAGESVSRSPKIGDYIKILLTKINNPEIEDYHWVQIDMIDKSNPNRIMLQCRPSKLPGNEFAGKTIHFHSAASTSTFVISKGNDYIKMAIYERNQQPNKNTSFANSIKNIVSSVIGTSKIQWKSLADGLININ</sequence>
<name>A0A085Z9D0_9FLAO</name>
<dbReference type="EMBL" id="JPRP01000001">
    <property type="protein sequence ID" value="KFF01044.1"/>
    <property type="molecule type" value="Genomic_DNA"/>
</dbReference>
<organism evidence="1 2">
    <name type="scientific">Chryseobacterium formosense</name>
    <dbReference type="NCBI Taxonomy" id="236814"/>
    <lineage>
        <taxon>Bacteria</taxon>
        <taxon>Pseudomonadati</taxon>
        <taxon>Bacteroidota</taxon>
        <taxon>Flavobacteriia</taxon>
        <taxon>Flavobacteriales</taxon>
        <taxon>Weeksellaceae</taxon>
        <taxon>Chryseobacterium group</taxon>
        <taxon>Chryseobacterium</taxon>
    </lineage>
</organism>
<keyword evidence="2" id="KW-1185">Reference proteome</keyword>
<accession>A0A085Z9D0</accession>
<dbReference type="STRING" id="236814.IX39_10615"/>
<dbReference type="AlphaFoldDB" id="A0A085Z9D0"/>
<dbReference type="RefSeq" id="WP_034676081.1">
    <property type="nucleotide sequence ID" value="NZ_FPAP01000001.1"/>
</dbReference>
<reference evidence="1 2" key="1">
    <citation type="submission" date="2014-07" db="EMBL/GenBank/DDBJ databases">
        <title>Genome of Chryseobacterium formosense LMG 24722.</title>
        <authorList>
            <person name="Pipes S.E."/>
            <person name="Stropko S.J."/>
            <person name="Newman J.D."/>
        </authorList>
    </citation>
    <scope>NUCLEOTIDE SEQUENCE [LARGE SCALE GENOMIC DNA]</scope>
    <source>
        <strain evidence="1 2">LMG 24722</strain>
    </source>
</reference>
<dbReference type="OrthoDB" id="947646at2"/>
<evidence type="ECO:0000313" key="2">
    <source>
        <dbReference type="Proteomes" id="UP000028713"/>
    </source>
</evidence>
<evidence type="ECO:0000313" key="1">
    <source>
        <dbReference type="EMBL" id="KFF01044.1"/>
    </source>
</evidence>
<comment type="caution">
    <text evidence="1">The sequence shown here is derived from an EMBL/GenBank/DDBJ whole genome shotgun (WGS) entry which is preliminary data.</text>
</comment>
<dbReference type="eggNOG" id="ENOG5032TG5">
    <property type="taxonomic scope" value="Bacteria"/>
</dbReference>
<proteinExistence type="predicted"/>
<dbReference type="Proteomes" id="UP000028713">
    <property type="component" value="Unassembled WGS sequence"/>
</dbReference>
<gene>
    <name evidence="1" type="ORF">IX39_10615</name>
</gene>
<protein>
    <submittedName>
        <fullName evidence="1">Uncharacterized protein</fullName>
    </submittedName>
</protein>